<feature type="region of interest" description="Disordered" evidence="1">
    <location>
        <begin position="63"/>
        <end position="83"/>
    </location>
</feature>
<gene>
    <name evidence="2" type="ORF">VKT23_020089</name>
</gene>
<evidence type="ECO:0000313" key="3">
    <source>
        <dbReference type="Proteomes" id="UP001498398"/>
    </source>
</evidence>
<evidence type="ECO:0000313" key="2">
    <source>
        <dbReference type="EMBL" id="KAK7434682.1"/>
    </source>
</evidence>
<evidence type="ECO:0000256" key="1">
    <source>
        <dbReference type="SAM" id="MobiDB-lite"/>
    </source>
</evidence>
<sequence>MPQNDYREFDDGQEDDDNLLEITLPAANSHAAILYQWLQESQLQNQELRKRLANQRLLTSSLKANLDDKSRKGQKRNKPIDSTLSPYLPHFTYWKALDSNA</sequence>
<name>A0ABR1IJU1_9AGAR</name>
<comment type="caution">
    <text evidence="2">The sequence shown here is derived from an EMBL/GenBank/DDBJ whole genome shotgun (WGS) entry which is preliminary data.</text>
</comment>
<organism evidence="2 3">
    <name type="scientific">Marasmiellus scandens</name>
    <dbReference type="NCBI Taxonomy" id="2682957"/>
    <lineage>
        <taxon>Eukaryota</taxon>
        <taxon>Fungi</taxon>
        <taxon>Dikarya</taxon>
        <taxon>Basidiomycota</taxon>
        <taxon>Agaricomycotina</taxon>
        <taxon>Agaricomycetes</taxon>
        <taxon>Agaricomycetidae</taxon>
        <taxon>Agaricales</taxon>
        <taxon>Marasmiineae</taxon>
        <taxon>Omphalotaceae</taxon>
        <taxon>Marasmiellus</taxon>
    </lineage>
</organism>
<reference evidence="2 3" key="1">
    <citation type="submission" date="2024-01" db="EMBL/GenBank/DDBJ databases">
        <title>A draft genome for the cacao thread blight pathogen Marasmiellus scandens.</title>
        <authorList>
            <person name="Baruah I.K."/>
            <person name="Leung J."/>
            <person name="Bukari Y."/>
            <person name="Amoako-Attah I."/>
            <person name="Meinhardt L.W."/>
            <person name="Bailey B.A."/>
            <person name="Cohen S.P."/>
        </authorList>
    </citation>
    <scope>NUCLEOTIDE SEQUENCE [LARGE SCALE GENOMIC DNA]</scope>
    <source>
        <strain evidence="2 3">GH-19</strain>
    </source>
</reference>
<dbReference type="Proteomes" id="UP001498398">
    <property type="component" value="Unassembled WGS sequence"/>
</dbReference>
<proteinExistence type="predicted"/>
<protein>
    <submittedName>
        <fullName evidence="2">Uncharacterized protein</fullName>
    </submittedName>
</protein>
<accession>A0ABR1IJU1</accession>
<keyword evidence="3" id="KW-1185">Reference proteome</keyword>
<dbReference type="EMBL" id="JBANRG010000119">
    <property type="protein sequence ID" value="KAK7434682.1"/>
    <property type="molecule type" value="Genomic_DNA"/>
</dbReference>